<evidence type="ECO:0000313" key="2">
    <source>
        <dbReference type="Proteomes" id="UP000095767"/>
    </source>
</evidence>
<name>A0A1E5WCH3_9POAL</name>
<dbReference type="PANTHER" id="PTHR18868:SF49">
    <property type="entry name" value="OS11G0147200 PROTEIN"/>
    <property type="match status" value="1"/>
</dbReference>
<dbReference type="Pfam" id="PF13365">
    <property type="entry name" value="Trypsin_2"/>
    <property type="match status" value="1"/>
</dbReference>
<dbReference type="STRING" id="888268.A0A1E5WCH3"/>
<dbReference type="SUPFAM" id="SSF50494">
    <property type="entry name" value="Trypsin-like serine proteases"/>
    <property type="match status" value="1"/>
</dbReference>
<dbReference type="InterPro" id="IPR009003">
    <property type="entry name" value="Peptidase_S1_PA"/>
</dbReference>
<dbReference type="OrthoDB" id="608044at2759"/>
<proteinExistence type="predicted"/>
<gene>
    <name evidence="1" type="ORF">BAE44_0003853</name>
</gene>
<comment type="caution">
    <text evidence="1">The sequence shown here is derived from an EMBL/GenBank/DDBJ whole genome shotgun (WGS) entry which is preliminary data.</text>
</comment>
<protein>
    <submittedName>
        <fullName evidence="1">Uncharacterized protein</fullName>
    </submittedName>
</protein>
<dbReference type="AlphaFoldDB" id="A0A1E5WCH3"/>
<dbReference type="EMBL" id="LWDX02013189">
    <property type="protein sequence ID" value="OEL35129.1"/>
    <property type="molecule type" value="Genomic_DNA"/>
</dbReference>
<sequence>MKCIDDLKRSSKKNKRTYLTRSSTKNKTIRNGDKTELLISGDLHLDSNQGFWSELSEEVASKLSESVVSLALSDGHTVLFTCSGIAVQCEGYVTRFLTSASLAKALNDKGKDHDNLQACEGGPHFDRYGNFLGMNLSFSTEGTVFMPKFRLLDTLWHCCTSLEEIKFPKEVRYVLYISNEASTPSYPVSLSLCDLMRVEENSNGEMPHSHQEAIDVVAPVHQDVLNEDQFGDLESLGYPEPPKSMLNYGIILANNFEEPFGDICGKGVWSELSETVASNIHDNTVALASFSGETRFFACTGFFIEWNGSTIILTSASLVRSSGDENKIVENLRIEVLLPNEKLAEGILQHYNLHYNIALVSVNDFCATQPVKIQHRWRDNRELLAVGCIFKSRKLMAYGCKRATVFHSGHT</sequence>
<dbReference type="Proteomes" id="UP000095767">
    <property type="component" value="Unassembled WGS sequence"/>
</dbReference>
<accession>A0A1E5WCH3</accession>
<organism evidence="1 2">
    <name type="scientific">Dichanthelium oligosanthes</name>
    <dbReference type="NCBI Taxonomy" id="888268"/>
    <lineage>
        <taxon>Eukaryota</taxon>
        <taxon>Viridiplantae</taxon>
        <taxon>Streptophyta</taxon>
        <taxon>Embryophyta</taxon>
        <taxon>Tracheophyta</taxon>
        <taxon>Spermatophyta</taxon>
        <taxon>Magnoliopsida</taxon>
        <taxon>Liliopsida</taxon>
        <taxon>Poales</taxon>
        <taxon>Poaceae</taxon>
        <taxon>PACMAD clade</taxon>
        <taxon>Panicoideae</taxon>
        <taxon>Panicodae</taxon>
        <taxon>Paniceae</taxon>
        <taxon>Dichantheliinae</taxon>
        <taxon>Dichanthelium</taxon>
    </lineage>
</organism>
<reference evidence="1 2" key="1">
    <citation type="submission" date="2016-09" db="EMBL/GenBank/DDBJ databases">
        <title>The draft genome of Dichanthelium oligosanthes: A C3 panicoid grass species.</title>
        <authorList>
            <person name="Studer A.J."/>
            <person name="Schnable J.C."/>
            <person name="Brutnell T.P."/>
        </authorList>
    </citation>
    <scope>NUCLEOTIDE SEQUENCE [LARGE SCALE GENOMIC DNA]</scope>
    <source>
        <strain evidence="2">cv. Kellogg 1175</strain>
        <tissue evidence="1">Leaf</tissue>
    </source>
</reference>
<evidence type="ECO:0000313" key="1">
    <source>
        <dbReference type="EMBL" id="OEL35129.1"/>
    </source>
</evidence>
<dbReference type="PANTHER" id="PTHR18868">
    <property type="entry name" value="OS07G0665300 PROTEIN-RELATED"/>
    <property type="match status" value="1"/>
</dbReference>
<keyword evidence="2" id="KW-1185">Reference proteome</keyword>